<dbReference type="PROSITE" id="PS51304">
    <property type="entry name" value="GALECTIN"/>
    <property type="match status" value="2"/>
</dbReference>
<feature type="domain" description="Galectin" evidence="4">
    <location>
        <begin position="10"/>
        <end position="133"/>
    </location>
</feature>
<dbReference type="SMART" id="SM00276">
    <property type="entry name" value="GLECT"/>
    <property type="match status" value="2"/>
</dbReference>
<dbReference type="Gene3D" id="2.60.120.200">
    <property type="match status" value="2"/>
</dbReference>
<dbReference type="InterPro" id="IPR013320">
    <property type="entry name" value="ConA-like_dom_sf"/>
</dbReference>
<keyword evidence="6" id="KW-1185">Reference proteome</keyword>
<accession>A0A673K3R9</accession>
<dbReference type="SUPFAM" id="SSF49899">
    <property type="entry name" value="Concanavalin A-like lectins/glucanases"/>
    <property type="match status" value="2"/>
</dbReference>
<evidence type="ECO:0000256" key="2">
    <source>
        <dbReference type="ARBA" id="ARBA00022737"/>
    </source>
</evidence>
<proteinExistence type="predicted"/>
<reference evidence="5" key="1">
    <citation type="submission" date="2025-08" db="UniProtKB">
        <authorList>
            <consortium name="Ensembl"/>
        </authorList>
    </citation>
    <scope>IDENTIFICATION</scope>
</reference>
<dbReference type="InterPro" id="IPR044156">
    <property type="entry name" value="Galectin-like"/>
</dbReference>
<dbReference type="SMART" id="SM00908">
    <property type="entry name" value="Gal-bind_lectin"/>
    <property type="match status" value="2"/>
</dbReference>
<name>A0A673K3R9_9TELE</name>
<keyword evidence="1 3" id="KW-0430">Lectin</keyword>
<evidence type="ECO:0000313" key="6">
    <source>
        <dbReference type="Proteomes" id="UP000472270"/>
    </source>
</evidence>
<protein>
    <recommendedName>
        <fullName evidence="3">Galectin</fullName>
    </recommendedName>
</protein>
<dbReference type="GO" id="GO:0030246">
    <property type="term" value="F:carbohydrate binding"/>
    <property type="evidence" value="ECO:0007669"/>
    <property type="project" value="UniProtKB-UniRule"/>
</dbReference>
<dbReference type="PANTHER" id="PTHR11346:SF32">
    <property type="entry name" value="GALECTIN-4"/>
    <property type="match status" value="1"/>
</dbReference>
<organism evidence="5 6">
    <name type="scientific">Sinocyclocheilus rhinocerous</name>
    <dbReference type="NCBI Taxonomy" id="307959"/>
    <lineage>
        <taxon>Eukaryota</taxon>
        <taxon>Metazoa</taxon>
        <taxon>Chordata</taxon>
        <taxon>Craniata</taxon>
        <taxon>Vertebrata</taxon>
        <taxon>Euteleostomi</taxon>
        <taxon>Actinopterygii</taxon>
        <taxon>Neopterygii</taxon>
        <taxon>Teleostei</taxon>
        <taxon>Ostariophysi</taxon>
        <taxon>Cypriniformes</taxon>
        <taxon>Cyprinidae</taxon>
        <taxon>Cyprininae</taxon>
        <taxon>Sinocyclocheilus</taxon>
    </lineage>
</organism>
<dbReference type="CDD" id="cd00070">
    <property type="entry name" value="GLECT"/>
    <property type="match status" value="2"/>
</dbReference>
<evidence type="ECO:0000256" key="3">
    <source>
        <dbReference type="RuleBase" id="RU102079"/>
    </source>
</evidence>
<dbReference type="Proteomes" id="UP000472270">
    <property type="component" value="Unassembled WGS sequence"/>
</dbReference>
<keyword evidence="2" id="KW-0677">Repeat</keyword>
<dbReference type="PANTHER" id="PTHR11346">
    <property type="entry name" value="GALECTIN"/>
    <property type="match status" value="1"/>
</dbReference>
<dbReference type="InterPro" id="IPR001079">
    <property type="entry name" value="Galectin_CRD"/>
</dbReference>
<reference evidence="5" key="2">
    <citation type="submission" date="2025-09" db="UniProtKB">
        <authorList>
            <consortium name="Ensembl"/>
        </authorList>
    </citation>
    <scope>IDENTIFICATION</scope>
</reference>
<feature type="domain" description="Galectin" evidence="4">
    <location>
        <begin position="174"/>
        <end position="328"/>
    </location>
</feature>
<dbReference type="Ensembl" id="ENSSRHT00000062805.1">
    <property type="protein sequence ID" value="ENSSRHP00000061114.1"/>
    <property type="gene ID" value="ENSSRHG00000030434.1"/>
</dbReference>
<dbReference type="Pfam" id="PF00337">
    <property type="entry name" value="Gal-bind_lectin"/>
    <property type="match status" value="2"/>
</dbReference>
<evidence type="ECO:0000259" key="4">
    <source>
        <dbReference type="PROSITE" id="PS51304"/>
    </source>
</evidence>
<sequence length="336" mass="37424">ATYNPPVIPYVSRISGGLKAGKAIFIQGSVPSGCESFVVNLKCGESEGDDIAFQIKPQFSSDRMVLNSRQHGSWGKEEKLELPLKQASGFDLIIAVNSENYQVFGRFQHRISLDRVIALSVGGEVSVTNVAFTEVSDKPLLHIFSDYSCIQVSCKPYHNTGIQNALFTMQSIPYVSRISGGLKAGKAIFIQGSVPSLLHVVFDHCSFVVNLKCGESEGDDIAFQIKPQFSSDRMVLNSRQHGSWGKEEKLELPLKQASGFDLIIAVNSENYQVCFDAWSYSLGLGWIFCLWAERKYAPLAEWDDHFWRTFICARWKLSYSNTDGTFIEQPGSKSCE</sequence>
<evidence type="ECO:0000313" key="5">
    <source>
        <dbReference type="Ensembl" id="ENSSRHP00000061114.1"/>
    </source>
</evidence>
<evidence type="ECO:0000256" key="1">
    <source>
        <dbReference type="ARBA" id="ARBA00022734"/>
    </source>
</evidence>
<dbReference type="AlphaFoldDB" id="A0A673K3R9"/>